<comment type="caution">
    <text evidence="1">The sequence shown here is derived from an EMBL/GenBank/DDBJ whole genome shotgun (WGS) entry which is preliminary data.</text>
</comment>
<feature type="non-terminal residue" evidence="1">
    <location>
        <position position="1"/>
    </location>
</feature>
<evidence type="ECO:0000313" key="2">
    <source>
        <dbReference type="Proteomes" id="UP000257109"/>
    </source>
</evidence>
<sequence>MGSGTGTGKRNKMTPRTLVVFKLPPLASLVLFPKIPNEEILGESPTSTTVNGRTILDLTKCPSYLLYVLDSPLSQ</sequence>
<dbReference type="OrthoDB" id="1391075at2759"/>
<dbReference type="Proteomes" id="UP000257109">
    <property type="component" value="Unassembled WGS sequence"/>
</dbReference>
<protein>
    <submittedName>
        <fullName evidence="1">Uncharacterized protein</fullName>
    </submittedName>
</protein>
<reference evidence="1" key="1">
    <citation type="submission" date="2018-05" db="EMBL/GenBank/DDBJ databases">
        <title>Draft genome of Mucuna pruriens seed.</title>
        <authorList>
            <person name="Nnadi N.E."/>
            <person name="Vos R."/>
            <person name="Hasami M.H."/>
            <person name="Devisetty U.K."/>
            <person name="Aguiy J.C."/>
        </authorList>
    </citation>
    <scope>NUCLEOTIDE SEQUENCE [LARGE SCALE GENOMIC DNA]</scope>
    <source>
        <strain evidence="1">JCA_2017</strain>
    </source>
</reference>
<evidence type="ECO:0000313" key="1">
    <source>
        <dbReference type="EMBL" id="RDX64583.1"/>
    </source>
</evidence>
<dbReference type="EMBL" id="QJKJ01014315">
    <property type="protein sequence ID" value="RDX64583.1"/>
    <property type="molecule type" value="Genomic_DNA"/>
</dbReference>
<dbReference type="AlphaFoldDB" id="A0A371EEW4"/>
<gene>
    <name evidence="1" type="ORF">CR513_56844</name>
</gene>
<proteinExistence type="predicted"/>
<keyword evidence="2" id="KW-1185">Reference proteome</keyword>
<organism evidence="1 2">
    <name type="scientific">Mucuna pruriens</name>
    <name type="common">Velvet bean</name>
    <name type="synonym">Dolichos pruriens</name>
    <dbReference type="NCBI Taxonomy" id="157652"/>
    <lineage>
        <taxon>Eukaryota</taxon>
        <taxon>Viridiplantae</taxon>
        <taxon>Streptophyta</taxon>
        <taxon>Embryophyta</taxon>
        <taxon>Tracheophyta</taxon>
        <taxon>Spermatophyta</taxon>
        <taxon>Magnoliopsida</taxon>
        <taxon>eudicotyledons</taxon>
        <taxon>Gunneridae</taxon>
        <taxon>Pentapetalae</taxon>
        <taxon>rosids</taxon>
        <taxon>fabids</taxon>
        <taxon>Fabales</taxon>
        <taxon>Fabaceae</taxon>
        <taxon>Papilionoideae</taxon>
        <taxon>50 kb inversion clade</taxon>
        <taxon>NPAAA clade</taxon>
        <taxon>indigoferoid/millettioid clade</taxon>
        <taxon>Phaseoleae</taxon>
        <taxon>Mucuna</taxon>
    </lineage>
</organism>
<name>A0A371EEW4_MUCPR</name>
<accession>A0A371EEW4</accession>